<proteinExistence type="predicted"/>
<organism evidence="2">
    <name type="scientific">viral metagenome</name>
    <dbReference type="NCBI Taxonomy" id="1070528"/>
    <lineage>
        <taxon>unclassified sequences</taxon>
        <taxon>metagenomes</taxon>
        <taxon>organismal metagenomes</taxon>
    </lineage>
</organism>
<reference evidence="2" key="1">
    <citation type="journal article" date="2020" name="Nature">
        <title>Giant virus diversity and host interactions through global metagenomics.</title>
        <authorList>
            <person name="Schulz F."/>
            <person name="Roux S."/>
            <person name="Paez-Espino D."/>
            <person name="Jungbluth S."/>
            <person name="Walsh D.A."/>
            <person name="Denef V.J."/>
            <person name="McMahon K.D."/>
            <person name="Konstantinidis K.T."/>
            <person name="Eloe-Fadrosh E.A."/>
            <person name="Kyrpides N.C."/>
            <person name="Woyke T."/>
        </authorList>
    </citation>
    <scope>NUCLEOTIDE SEQUENCE</scope>
    <source>
        <strain evidence="2">GVMAG-M-3300025676-16</strain>
    </source>
</reference>
<keyword evidence="1" id="KW-0472">Membrane</keyword>
<feature type="transmembrane region" description="Helical" evidence="1">
    <location>
        <begin position="6"/>
        <end position="23"/>
    </location>
</feature>
<accession>A0A6C0IZ70</accession>
<keyword evidence="1" id="KW-1133">Transmembrane helix</keyword>
<sequence>MFYEIFVTGLGLITIVFIFLFRSKKNTDSYSRIHLKEQLNVNGIISFFEKHEVVLKNGLPPIVKLYNCFTQDYYFNPPKVMKTKELTICTAANVKVNWEKFINLHTLFILADNINLEDLIVCRNLSYIKIKLSQPRELPLFFNDLPSLKQLRTNIQPPLNFSSNHKIEFINNYTFL</sequence>
<dbReference type="AlphaFoldDB" id="A0A6C0IZ70"/>
<dbReference type="EMBL" id="MN740294">
    <property type="protein sequence ID" value="QHT98644.1"/>
    <property type="molecule type" value="Genomic_DNA"/>
</dbReference>
<protein>
    <submittedName>
        <fullName evidence="2">Uncharacterized protein</fullName>
    </submittedName>
</protein>
<evidence type="ECO:0000313" key="2">
    <source>
        <dbReference type="EMBL" id="QHT98644.1"/>
    </source>
</evidence>
<name>A0A6C0IZ70_9ZZZZ</name>
<evidence type="ECO:0000256" key="1">
    <source>
        <dbReference type="SAM" id="Phobius"/>
    </source>
</evidence>
<keyword evidence="1" id="KW-0812">Transmembrane</keyword>